<evidence type="ECO:0000313" key="3">
    <source>
        <dbReference type="Proteomes" id="UP000031512"/>
    </source>
</evidence>
<keyword evidence="1" id="KW-0472">Membrane</keyword>
<proteinExistence type="predicted"/>
<reference evidence="2 3" key="1">
    <citation type="journal article" date="2012" name="BMC Genomics">
        <title>Comparative genomic analysis and phylogenetic position of Theileria equi.</title>
        <authorList>
            <person name="Kappmeyer L.S."/>
            <person name="Thiagarajan M."/>
            <person name="Herndon D.R."/>
            <person name="Ramsay J.D."/>
            <person name="Caler E."/>
            <person name="Djikeng A."/>
            <person name="Gillespie J.J."/>
            <person name="Lau A.O."/>
            <person name="Roalson E.H."/>
            <person name="Silva J.C."/>
            <person name="Silva M.G."/>
            <person name="Suarez C.E."/>
            <person name="Ueti M.W."/>
            <person name="Nene V.M."/>
            <person name="Mealey R.H."/>
            <person name="Knowles D.P."/>
            <person name="Brayton K.A."/>
        </authorList>
    </citation>
    <scope>NUCLEOTIDE SEQUENCE [LARGE SCALE GENOMIC DNA]</scope>
    <source>
        <strain evidence="2 3">WA</strain>
    </source>
</reference>
<keyword evidence="1" id="KW-1133">Transmembrane helix</keyword>
<feature type="transmembrane region" description="Helical" evidence="1">
    <location>
        <begin position="290"/>
        <end position="311"/>
    </location>
</feature>
<keyword evidence="3" id="KW-1185">Reference proteome</keyword>
<evidence type="ECO:0000256" key="1">
    <source>
        <dbReference type="SAM" id="Phobius"/>
    </source>
</evidence>
<keyword evidence="1" id="KW-0812">Transmembrane</keyword>
<dbReference type="RefSeq" id="XP_004830717.1">
    <property type="nucleotide sequence ID" value="XM_004830660.1"/>
</dbReference>
<dbReference type="KEGG" id="beq:BEWA_004590"/>
<evidence type="ECO:0000313" key="2">
    <source>
        <dbReference type="EMBL" id="AFZ81051.1"/>
    </source>
</evidence>
<dbReference type="Proteomes" id="UP000031512">
    <property type="component" value="Chromosome 3"/>
</dbReference>
<dbReference type="GeneID" id="15805365"/>
<organism evidence="2 3">
    <name type="scientific">Theileria equi strain WA</name>
    <dbReference type="NCBI Taxonomy" id="1537102"/>
    <lineage>
        <taxon>Eukaryota</taxon>
        <taxon>Sar</taxon>
        <taxon>Alveolata</taxon>
        <taxon>Apicomplexa</taxon>
        <taxon>Aconoidasida</taxon>
        <taxon>Piroplasmida</taxon>
        <taxon>Theileriidae</taxon>
        <taxon>Theileria</taxon>
    </lineage>
</organism>
<sequence length="319" mass="37359">MAPYKKEMQRYKSPNELYHSFTIDLDCTVISYWLKENHCSVELTRPYDNKEYVEVKHAPKNCDKYLVTKVVLNDEIILDKANLPSEPITEFSAYYSHSDPNLRNPLLLVLTKTVSNLDLFLLKKKEIVKIYYFRDKQGKWYGYTLDSIYSIYYFFGIEFDKKETKLNNFTGNIMRTLNQCNGRLFTLFYVEKDGFDVRDFCYPKQGPYERYCREFKEHNEHEDPPINFYPGTAHVTPRDENVHVDHSAETARVGVAGAFKHPDDEIMTVTTYEESSISRKIHAAQRTLEVVEGAMAGLVLMLLFTISMYHLSKAVHRKV</sequence>
<name>L0B1C6_THEEQ</name>
<protein>
    <submittedName>
        <fullName evidence="2">Uncharacterized protein</fullName>
    </submittedName>
</protein>
<gene>
    <name evidence="2" type="ORF">BEWA_004590</name>
</gene>
<dbReference type="AlphaFoldDB" id="L0B1C6"/>
<accession>L0B1C6</accession>
<dbReference type="EMBL" id="CP001670">
    <property type="protein sequence ID" value="AFZ81051.1"/>
    <property type="molecule type" value="Genomic_DNA"/>
</dbReference>
<dbReference type="VEuPathDB" id="PiroplasmaDB:BEWA_004590"/>